<organism evidence="8 9">
    <name type="scientific">Buchnera aphidicola</name>
    <name type="common">Cinara pseudotaxifoliae</name>
    <dbReference type="NCBI Taxonomy" id="655384"/>
    <lineage>
        <taxon>Bacteria</taxon>
        <taxon>Pseudomonadati</taxon>
        <taxon>Pseudomonadota</taxon>
        <taxon>Gammaproteobacteria</taxon>
        <taxon>Enterobacterales</taxon>
        <taxon>Erwiniaceae</taxon>
        <taxon>Buchnera</taxon>
    </lineage>
</organism>
<protein>
    <recommendedName>
        <fullName evidence="6 7">Diaminopimelate epimerase</fullName>
        <shortName evidence="6">DAP epimerase</shortName>
        <ecNumber evidence="6 7">5.1.1.7</ecNumber>
    </recommendedName>
    <alternativeName>
        <fullName evidence="6">PLP-independent amino acid racemase</fullName>
    </alternativeName>
</protein>
<dbReference type="EC" id="5.1.1.7" evidence="6 7"/>
<keyword evidence="2 6" id="KW-0963">Cytoplasm</keyword>
<feature type="site" description="Could be important to modulate the pK values of the two catalytic cysteine residues" evidence="6">
    <location>
        <position position="166"/>
    </location>
</feature>
<feature type="site" description="Important for dimerization" evidence="6">
    <location>
        <position position="276"/>
    </location>
</feature>
<evidence type="ECO:0000256" key="5">
    <source>
        <dbReference type="ARBA" id="ARBA00023235"/>
    </source>
</evidence>
<evidence type="ECO:0000256" key="3">
    <source>
        <dbReference type="ARBA" id="ARBA00022605"/>
    </source>
</evidence>
<dbReference type="OrthoDB" id="9805408at2"/>
<comment type="catalytic activity">
    <reaction evidence="6">
        <text>(2S,6S)-2,6-diaminopimelate = meso-2,6-diaminopimelate</text>
        <dbReference type="Rhea" id="RHEA:15393"/>
        <dbReference type="ChEBI" id="CHEBI:57609"/>
        <dbReference type="ChEBI" id="CHEBI:57791"/>
        <dbReference type="EC" id="5.1.1.7"/>
    </reaction>
</comment>
<feature type="binding site" evidence="6">
    <location>
        <begin position="81"/>
        <end position="82"/>
    </location>
    <ligand>
        <name>substrate</name>
    </ligand>
</feature>
<feature type="binding site" evidence="6">
    <location>
        <position position="197"/>
    </location>
    <ligand>
        <name>substrate</name>
    </ligand>
</feature>
<dbReference type="EMBL" id="LR217732">
    <property type="protein sequence ID" value="VFP86276.1"/>
    <property type="molecule type" value="Genomic_DNA"/>
</dbReference>
<comment type="similarity">
    <text evidence="1 6">Belongs to the diaminopimelate epimerase family.</text>
</comment>
<evidence type="ECO:0000313" key="8">
    <source>
        <dbReference type="EMBL" id="VFP86276.1"/>
    </source>
</evidence>
<accession>A0A451DI28</accession>
<comment type="pathway">
    <text evidence="6">Amino-acid biosynthesis; L-lysine biosynthesis via DAP pathway; DL-2,6-diaminopimelate from LL-2,6-diaminopimelate: step 1/1.</text>
</comment>
<evidence type="ECO:0000256" key="2">
    <source>
        <dbReference type="ARBA" id="ARBA00022490"/>
    </source>
</evidence>
<dbReference type="GO" id="GO:0005829">
    <property type="term" value="C:cytosol"/>
    <property type="evidence" value="ECO:0007669"/>
    <property type="project" value="TreeGrafter"/>
</dbReference>
<evidence type="ECO:0000256" key="1">
    <source>
        <dbReference type="ARBA" id="ARBA00010219"/>
    </source>
</evidence>
<feature type="binding site" evidence="6">
    <location>
        <begin position="225"/>
        <end position="226"/>
    </location>
    <ligand>
        <name>substrate</name>
    </ligand>
</feature>
<sequence length="282" mass="31922">MFLKKNVVFFSKMHGLGNDFVLIDSTQHDFFFSPQLIKKWSNRYLGIGFDQFLVLQRSNCVQASFFYRIFNSNGLEVEQCGNGARCVAYYLFLKKKISKKKICVRTKNRYLFLEHIRDNIFKIDMGEPVFTPKNIPFLCISEQLNYTIMIHGINYLIYVVTIGNPHCVIQVDDIKSINVEKIGRALSVHSSFPEGVNVGFMQILSKKKILLRVYERHVGETYACGSGACAAVSVGILNKMLSNNVTVVLLHGKLTISWNGLPGSSLYMSGEAVHVYDGVITH</sequence>
<comment type="subcellular location">
    <subcellularLocation>
        <location evidence="6">Cytoplasm</location>
    </subcellularLocation>
</comment>
<feature type="binding site" evidence="6">
    <location>
        <position position="18"/>
    </location>
    <ligand>
        <name>substrate</name>
    </ligand>
</feature>
<dbReference type="HAMAP" id="MF_00197">
    <property type="entry name" value="DAP_epimerase"/>
    <property type="match status" value="1"/>
</dbReference>
<dbReference type="STRING" id="655384.GCA_900128595_00394"/>
<evidence type="ECO:0000256" key="7">
    <source>
        <dbReference type="NCBIfam" id="TIGR00652"/>
    </source>
</evidence>
<dbReference type="PANTHER" id="PTHR31689:SF0">
    <property type="entry name" value="DIAMINOPIMELATE EPIMERASE"/>
    <property type="match status" value="1"/>
</dbReference>
<dbReference type="UniPathway" id="UPA00034">
    <property type="reaction ID" value="UER00025"/>
</dbReference>
<name>A0A451DI28_9GAMM</name>
<dbReference type="GO" id="GO:0009089">
    <property type="term" value="P:lysine biosynthetic process via diaminopimelate"/>
    <property type="evidence" value="ECO:0007669"/>
    <property type="project" value="UniProtKB-UniRule"/>
</dbReference>
<feature type="binding site" evidence="6">
    <location>
        <position position="164"/>
    </location>
    <ligand>
        <name>substrate</name>
    </ligand>
</feature>
<dbReference type="AlphaFoldDB" id="A0A451DI28"/>
<feature type="binding site" evidence="6">
    <location>
        <begin position="215"/>
        <end position="216"/>
    </location>
    <ligand>
        <name>substrate</name>
    </ligand>
</feature>
<gene>
    <name evidence="6 8" type="primary">dapF</name>
    <name evidence="8" type="ORF">BUCIPSTX3056_394</name>
</gene>
<dbReference type="FunFam" id="3.10.310.10:FF:000001">
    <property type="entry name" value="Diaminopimelate epimerase"/>
    <property type="match status" value="1"/>
</dbReference>
<evidence type="ECO:0000313" key="9">
    <source>
        <dbReference type="Proteomes" id="UP000294449"/>
    </source>
</evidence>
<feature type="active site" description="Proton acceptor" evidence="6">
    <location>
        <position position="224"/>
    </location>
</feature>
<proteinExistence type="inferred from homology"/>
<dbReference type="NCBIfam" id="TIGR00652">
    <property type="entry name" value="DapF"/>
    <property type="match status" value="1"/>
</dbReference>
<dbReference type="GO" id="GO:0008837">
    <property type="term" value="F:diaminopimelate epimerase activity"/>
    <property type="evidence" value="ECO:0007669"/>
    <property type="project" value="UniProtKB-UniRule"/>
</dbReference>
<keyword evidence="4 6" id="KW-0457">Lysine biosynthesis</keyword>
<dbReference type="Gene3D" id="3.10.310.10">
    <property type="entry name" value="Diaminopimelate Epimerase, Chain A, domain 1"/>
    <property type="match status" value="2"/>
</dbReference>
<comment type="subunit">
    <text evidence="6">Homodimer.</text>
</comment>
<feature type="active site" description="Proton donor" evidence="6">
    <location>
        <position position="80"/>
    </location>
</feature>
<reference evidence="8 9" key="1">
    <citation type="submission" date="2019-02" db="EMBL/GenBank/DDBJ databases">
        <authorList>
            <person name="Manzano-Marin A."/>
            <person name="Manzano-Marin A."/>
        </authorList>
    </citation>
    <scope>NUCLEOTIDE SEQUENCE [LARGE SCALE GENOMIC DNA]</scope>
    <source>
        <strain evidence="8 9">BuCipseudotaxifoliae</strain>
    </source>
</reference>
<comment type="function">
    <text evidence="6">Catalyzes the stereoinversion of LL-2,6-diaminopimelate (L,L-DAP) to meso-diaminopimelate (meso-DAP), a precursor of L-lysine and an essential component of the bacterial peptidoglycan.</text>
</comment>
<keyword evidence="3 6" id="KW-0028">Amino-acid biosynthesis</keyword>
<evidence type="ECO:0000256" key="6">
    <source>
        <dbReference type="HAMAP-Rule" id="MF_00197"/>
    </source>
</evidence>
<dbReference type="Proteomes" id="UP000294449">
    <property type="component" value="Chromosome"/>
</dbReference>
<dbReference type="InterPro" id="IPR001653">
    <property type="entry name" value="DAP_epimerase_DapF"/>
</dbReference>
<dbReference type="SUPFAM" id="SSF54506">
    <property type="entry name" value="Diaminopimelate epimerase-like"/>
    <property type="match status" value="2"/>
</dbReference>
<dbReference type="PANTHER" id="PTHR31689">
    <property type="entry name" value="DIAMINOPIMELATE EPIMERASE, CHLOROPLASTIC"/>
    <property type="match status" value="1"/>
</dbReference>
<feature type="site" description="Could be important to modulate the pK values of the two catalytic cysteine residues" evidence="6">
    <location>
        <position position="215"/>
    </location>
</feature>
<feature type="binding site" evidence="6">
    <location>
        <position position="71"/>
    </location>
    <ligand>
        <name>substrate</name>
    </ligand>
</feature>
<keyword evidence="5 6" id="KW-0413">Isomerase</keyword>
<evidence type="ECO:0000256" key="4">
    <source>
        <dbReference type="ARBA" id="ARBA00023154"/>
    </source>
</evidence>
<dbReference type="Pfam" id="PF01678">
    <property type="entry name" value="DAP_epimerase"/>
    <property type="match status" value="2"/>
</dbReference>
<feature type="binding site" evidence="6">
    <location>
        <position position="51"/>
    </location>
    <ligand>
        <name>substrate</name>
    </ligand>
</feature>